<keyword evidence="2" id="KW-0378">Hydrolase</keyword>
<dbReference type="GO" id="GO:0004180">
    <property type="term" value="F:carboxypeptidase activity"/>
    <property type="evidence" value="ECO:0007669"/>
    <property type="project" value="UniProtKB-KW"/>
</dbReference>
<organism evidence="2 3">
    <name type="scientific">Actinophytocola glycyrrhizae</name>
    <dbReference type="NCBI Taxonomy" id="2044873"/>
    <lineage>
        <taxon>Bacteria</taxon>
        <taxon>Bacillati</taxon>
        <taxon>Actinomycetota</taxon>
        <taxon>Actinomycetes</taxon>
        <taxon>Pseudonocardiales</taxon>
        <taxon>Pseudonocardiaceae</taxon>
    </lineage>
</organism>
<sequence>MTWRVGALVLVVLAAAAAVVGAVPLARDVVAGRGTPVIEDVPGPDTGPVCPVDERYVDEEPAGLRDDVLAAWRALRSAAQESGVPLCLNDGKRSAGQQRAEFDEAVRRFGTPELAANYVLPPERSNHVKGFAVDVQPWAAAEWVAANGGVHGWCRRYENEYWHFEYDPAHPQGCPAMLPDATAG</sequence>
<dbReference type="Pfam" id="PF02557">
    <property type="entry name" value="VanY"/>
    <property type="match status" value="1"/>
</dbReference>
<dbReference type="EMBL" id="JBHSIS010000002">
    <property type="protein sequence ID" value="MFC4852309.1"/>
    <property type="molecule type" value="Genomic_DNA"/>
</dbReference>
<dbReference type="RefSeq" id="WP_378053910.1">
    <property type="nucleotide sequence ID" value="NZ_JBHSIS010000002.1"/>
</dbReference>
<dbReference type="InterPro" id="IPR003709">
    <property type="entry name" value="VanY-like_core_dom"/>
</dbReference>
<accession>A0ABV9RY75</accession>
<dbReference type="InterPro" id="IPR009045">
    <property type="entry name" value="Zn_M74/Hedgehog-like"/>
</dbReference>
<evidence type="ECO:0000313" key="3">
    <source>
        <dbReference type="Proteomes" id="UP001595859"/>
    </source>
</evidence>
<keyword evidence="2" id="KW-0645">Protease</keyword>
<dbReference type="Gene3D" id="3.30.1380.10">
    <property type="match status" value="1"/>
</dbReference>
<dbReference type="Proteomes" id="UP001595859">
    <property type="component" value="Unassembled WGS sequence"/>
</dbReference>
<reference evidence="3" key="1">
    <citation type="journal article" date="2019" name="Int. J. Syst. Evol. Microbiol.">
        <title>The Global Catalogue of Microorganisms (GCM) 10K type strain sequencing project: providing services to taxonomists for standard genome sequencing and annotation.</title>
        <authorList>
            <consortium name="The Broad Institute Genomics Platform"/>
            <consortium name="The Broad Institute Genome Sequencing Center for Infectious Disease"/>
            <person name="Wu L."/>
            <person name="Ma J."/>
        </authorList>
    </citation>
    <scope>NUCLEOTIDE SEQUENCE [LARGE SCALE GENOMIC DNA]</scope>
    <source>
        <strain evidence="3">ZS-22-S1</strain>
    </source>
</reference>
<dbReference type="InterPro" id="IPR052179">
    <property type="entry name" value="DD-CPase-like"/>
</dbReference>
<name>A0ABV9RY75_9PSEU</name>
<gene>
    <name evidence="2" type="ORF">ACFPCV_02245</name>
</gene>
<evidence type="ECO:0000259" key="1">
    <source>
        <dbReference type="Pfam" id="PF02557"/>
    </source>
</evidence>
<keyword evidence="2" id="KW-0121">Carboxypeptidase</keyword>
<comment type="caution">
    <text evidence="2">The sequence shown here is derived from an EMBL/GenBank/DDBJ whole genome shotgun (WGS) entry which is preliminary data.</text>
</comment>
<dbReference type="SUPFAM" id="SSF55166">
    <property type="entry name" value="Hedgehog/DD-peptidase"/>
    <property type="match status" value="1"/>
</dbReference>
<protein>
    <submittedName>
        <fullName evidence="2">D-alanyl-D-alanine carboxypeptidase family protein</fullName>
    </submittedName>
</protein>
<dbReference type="PANTHER" id="PTHR34385">
    <property type="entry name" value="D-ALANYL-D-ALANINE CARBOXYPEPTIDASE"/>
    <property type="match status" value="1"/>
</dbReference>
<evidence type="ECO:0000313" key="2">
    <source>
        <dbReference type="EMBL" id="MFC4852309.1"/>
    </source>
</evidence>
<keyword evidence="3" id="KW-1185">Reference proteome</keyword>
<dbReference type="PANTHER" id="PTHR34385:SF1">
    <property type="entry name" value="PEPTIDOGLYCAN L-ALANYL-D-GLUTAMATE ENDOPEPTIDASE CWLK"/>
    <property type="match status" value="1"/>
</dbReference>
<proteinExistence type="predicted"/>
<feature type="domain" description="D-alanyl-D-alanine carboxypeptidase-like core" evidence="1">
    <location>
        <begin position="64"/>
        <end position="158"/>
    </location>
</feature>